<dbReference type="Proteomes" id="UP000230002">
    <property type="component" value="Unassembled WGS sequence"/>
</dbReference>
<dbReference type="OrthoDB" id="2432613at2759"/>
<dbReference type="InterPro" id="IPR018466">
    <property type="entry name" value="Kre9/Knh1-like_N"/>
</dbReference>
<reference evidence="5 6" key="1">
    <citation type="journal article" date="2015" name="Sci. Rep.">
        <title>Chromosome-level genome map provides insights into diverse defense mechanisms in the medicinal fungus Ganoderma sinense.</title>
        <authorList>
            <person name="Zhu Y."/>
            <person name="Xu J."/>
            <person name="Sun C."/>
            <person name="Zhou S."/>
            <person name="Xu H."/>
            <person name="Nelson D.R."/>
            <person name="Qian J."/>
            <person name="Song J."/>
            <person name="Luo H."/>
            <person name="Xiang L."/>
            <person name="Li Y."/>
            <person name="Xu Z."/>
            <person name="Ji A."/>
            <person name="Wang L."/>
            <person name="Lu S."/>
            <person name="Hayward A."/>
            <person name="Sun W."/>
            <person name="Li X."/>
            <person name="Schwartz D.C."/>
            <person name="Wang Y."/>
            <person name="Chen S."/>
        </authorList>
    </citation>
    <scope>NUCLEOTIDE SEQUENCE [LARGE SCALE GENOMIC DNA]</scope>
    <source>
        <strain evidence="5 6">ZZ0214-1</strain>
    </source>
</reference>
<feature type="domain" description="Yeast cell wall synthesis Kre9/Knh1-like N-terminal" evidence="4">
    <location>
        <begin position="26"/>
        <end position="119"/>
    </location>
</feature>
<dbReference type="InterPro" id="IPR052982">
    <property type="entry name" value="SRP1/TIP1-like"/>
</dbReference>
<accession>A0A2G8RTG4</accession>
<dbReference type="PANTHER" id="PTHR40633">
    <property type="entry name" value="MATRIX PROTEIN, PUTATIVE (AFU_ORTHOLOGUE AFUA_8G05410)-RELATED"/>
    <property type="match status" value="1"/>
</dbReference>
<dbReference type="AlphaFoldDB" id="A0A2G8RTG4"/>
<feature type="chain" id="PRO_5013674756" description="Yeast cell wall synthesis Kre9/Knh1-like N-terminal domain-containing protein" evidence="3">
    <location>
        <begin position="20"/>
        <end position="266"/>
    </location>
</feature>
<sequence>MFAYASLAALIASAAFVHAEVVPTAPGPGDIFKEGGQCTFTWDVDTSGVWKTMNVELMTGSNTGMVHITTVATLDGTDASKTTYSYNCPNVTPNSAIYFYQFSTPAAPSNLTWTTRFTIAAADGSTTSPENETEPNGQAIPWGTGALVDPSTAVAAPSYITGESTASGEASATGSMSASSGSTAVAGTTSAAASTPAASQTTGAGTSTKVATAPAAPSTSTSASASSANSTTSAANGAAILLGSDSYAVRAGVALGVAAFTFAFAL</sequence>
<evidence type="ECO:0000259" key="4">
    <source>
        <dbReference type="Pfam" id="PF10342"/>
    </source>
</evidence>
<name>A0A2G8RTG4_9APHY</name>
<evidence type="ECO:0000313" key="6">
    <source>
        <dbReference type="Proteomes" id="UP000230002"/>
    </source>
</evidence>
<feature type="signal peptide" evidence="3">
    <location>
        <begin position="1"/>
        <end position="19"/>
    </location>
</feature>
<dbReference type="Pfam" id="PF10342">
    <property type="entry name" value="Kre9_KNH"/>
    <property type="match status" value="1"/>
</dbReference>
<feature type="region of interest" description="Disordered" evidence="2">
    <location>
        <begin position="124"/>
        <end position="146"/>
    </location>
</feature>
<evidence type="ECO:0000256" key="3">
    <source>
        <dbReference type="SAM" id="SignalP"/>
    </source>
</evidence>
<feature type="compositionally biased region" description="Polar residues" evidence="2">
    <location>
        <begin position="124"/>
        <end position="136"/>
    </location>
</feature>
<dbReference type="STRING" id="1077348.A0A2G8RTG4"/>
<feature type="region of interest" description="Disordered" evidence="2">
    <location>
        <begin position="193"/>
        <end position="230"/>
    </location>
</feature>
<dbReference type="PANTHER" id="PTHR40633:SF1">
    <property type="entry name" value="GPI ANCHORED SERINE-THREONINE RICH PROTEIN (AFU_ORTHOLOGUE AFUA_1G03630)"/>
    <property type="match status" value="1"/>
</dbReference>
<dbReference type="EMBL" id="AYKW01000056">
    <property type="protein sequence ID" value="PIL24790.1"/>
    <property type="molecule type" value="Genomic_DNA"/>
</dbReference>
<gene>
    <name evidence="5" type="ORF">GSI_12676</name>
</gene>
<proteinExistence type="predicted"/>
<evidence type="ECO:0000256" key="1">
    <source>
        <dbReference type="ARBA" id="ARBA00022729"/>
    </source>
</evidence>
<organism evidence="5 6">
    <name type="scientific">Ganoderma sinense ZZ0214-1</name>
    <dbReference type="NCBI Taxonomy" id="1077348"/>
    <lineage>
        <taxon>Eukaryota</taxon>
        <taxon>Fungi</taxon>
        <taxon>Dikarya</taxon>
        <taxon>Basidiomycota</taxon>
        <taxon>Agaricomycotina</taxon>
        <taxon>Agaricomycetes</taxon>
        <taxon>Polyporales</taxon>
        <taxon>Polyporaceae</taxon>
        <taxon>Ganoderma</taxon>
    </lineage>
</organism>
<keyword evidence="6" id="KW-1185">Reference proteome</keyword>
<protein>
    <recommendedName>
        <fullName evidence="4">Yeast cell wall synthesis Kre9/Knh1-like N-terminal domain-containing protein</fullName>
    </recommendedName>
</protein>
<evidence type="ECO:0000313" key="5">
    <source>
        <dbReference type="EMBL" id="PIL24790.1"/>
    </source>
</evidence>
<evidence type="ECO:0000256" key="2">
    <source>
        <dbReference type="SAM" id="MobiDB-lite"/>
    </source>
</evidence>
<comment type="caution">
    <text evidence="5">The sequence shown here is derived from an EMBL/GenBank/DDBJ whole genome shotgun (WGS) entry which is preliminary data.</text>
</comment>
<keyword evidence="1 3" id="KW-0732">Signal</keyword>